<dbReference type="EMBL" id="BMAV01027222">
    <property type="protein sequence ID" value="GFS57341.1"/>
    <property type="molecule type" value="Genomic_DNA"/>
</dbReference>
<protein>
    <submittedName>
        <fullName evidence="2">Uncharacterized protein</fullName>
    </submittedName>
</protein>
<organism evidence="2 3">
    <name type="scientific">Trichonephila inaurata madagascariensis</name>
    <dbReference type="NCBI Taxonomy" id="2747483"/>
    <lineage>
        <taxon>Eukaryota</taxon>
        <taxon>Metazoa</taxon>
        <taxon>Ecdysozoa</taxon>
        <taxon>Arthropoda</taxon>
        <taxon>Chelicerata</taxon>
        <taxon>Arachnida</taxon>
        <taxon>Araneae</taxon>
        <taxon>Araneomorphae</taxon>
        <taxon>Entelegynae</taxon>
        <taxon>Araneoidea</taxon>
        <taxon>Nephilidae</taxon>
        <taxon>Trichonephila</taxon>
        <taxon>Trichonephila inaurata</taxon>
    </lineage>
</organism>
<dbReference type="Proteomes" id="UP000886998">
    <property type="component" value="Unassembled WGS sequence"/>
</dbReference>
<comment type="caution">
    <text evidence="2">The sequence shown here is derived from an EMBL/GenBank/DDBJ whole genome shotgun (WGS) entry which is preliminary data.</text>
</comment>
<gene>
    <name evidence="2" type="ORF">TNIN_146711</name>
</gene>
<proteinExistence type="predicted"/>
<feature type="compositionally biased region" description="Polar residues" evidence="1">
    <location>
        <begin position="57"/>
        <end position="71"/>
    </location>
</feature>
<dbReference type="AlphaFoldDB" id="A0A8X6MIW8"/>
<accession>A0A8X6MIW8</accession>
<name>A0A8X6MIW8_9ARAC</name>
<evidence type="ECO:0000256" key="1">
    <source>
        <dbReference type="SAM" id="MobiDB-lite"/>
    </source>
</evidence>
<sequence length="95" mass="10729">MPLQCYRSQEFFIALGFAPEHRSVLNVRVAISPRNAQSHPKPRLSVQIAADRILQTSLDAPGTPSTRNQTKTYEKHLARESGCAQAKHHRPRFPL</sequence>
<evidence type="ECO:0000313" key="2">
    <source>
        <dbReference type="EMBL" id="GFS57341.1"/>
    </source>
</evidence>
<feature type="compositionally biased region" description="Basic residues" evidence="1">
    <location>
        <begin position="86"/>
        <end position="95"/>
    </location>
</feature>
<reference evidence="2" key="1">
    <citation type="submission" date="2020-08" db="EMBL/GenBank/DDBJ databases">
        <title>Multicomponent nature underlies the extraordinary mechanical properties of spider dragline silk.</title>
        <authorList>
            <person name="Kono N."/>
            <person name="Nakamura H."/>
            <person name="Mori M."/>
            <person name="Yoshida Y."/>
            <person name="Ohtoshi R."/>
            <person name="Malay A.D."/>
            <person name="Moran D.A.P."/>
            <person name="Tomita M."/>
            <person name="Numata K."/>
            <person name="Arakawa K."/>
        </authorList>
    </citation>
    <scope>NUCLEOTIDE SEQUENCE</scope>
</reference>
<keyword evidence="3" id="KW-1185">Reference proteome</keyword>
<evidence type="ECO:0000313" key="3">
    <source>
        <dbReference type="Proteomes" id="UP000886998"/>
    </source>
</evidence>
<feature type="region of interest" description="Disordered" evidence="1">
    <location>
        <begin position="57"/>
        <end position="95"/>
    </location>
</feature>